<feature type="domain" description="FAD-binding FR-type" evidence="17">
    <location>
        <begin position="181"/>
        <end position="281"/>
    </location>
</feature>
<dbReference type="InterPro" id="IPR009050">
    <property type="entry name" value="Globin-like_sf"/>
</dbReference>
<dbReference type="InterPro" id="IPR017927">
    <property type="entry name" value="FAD-bd_FR_type"/>
</dbReference>
<keyword evidence="9" id="KW-0408">Iron</keyword>
<keyword evidence="6" id="KW-0001">2Fe-2S</keyword>
<evidence type="ECO:0000256" key="12">
    <source>
        <dbReference type="ARBA" id="ARBA00048649"/>
    </source>
</evidence>
<comment type="similarity">
    <text evidence="14">Belongs to the globin family.</text>
</comment>
<comment type="cofactor">
    <cofactor evidence="1">
        <name>heme b</name>
        <dbReference type="ChEBI" id="CHEBI:60344"/>
    </cofactor>
</comment>
<gene>
    <name evidence="18" type="ORF">FB465_0480</name>
</gene>
<evidence type="ECO:0000256" key="13">
    <source>
        <dbReference type="ARBA" id="ARBA00049433"/>
    </source>
</evidence>
<evidence type="ECO:0000256" key="14">
    <source>
        <dbReference type="RuleBase" id="RU000356"/>
    </source>
</evidence>
<dbReference type="InterPro" id="IPR039261">
    <property type="entry name" value="FNR_nucleotide-bd"/>
</dbReference>
<dbReference type="CDD" id="cd19753">
    <property type="entry name" value="Mb-like_oxidoreductase"/>
    <property type="match status" value="1"/>
</dbReference>
<evidence type="ECO:0000256" key="3">
    <source>
        <dbReference type="ARBA" id="ARBA00012229"/>
    </source>
</evidence>
<keyword evidence="19" id="KW-1185">Reference proteome</keyword>
<dbReference type="GO" id="GO:0071500">
    <property type="term" value="P:cellular response to nitrosative stress"/>
    <property type="evidence" value="ECO:0007669"/>
    <property type="project" value="TreeGrafter"/>
</dbReference>
<keyword evidence="5 14" id="KW-0561">Oxygen transport</keyword>
<keyword evidence="8" id="KW-0521">NADP</keyword>
<dbReference type="PROSITE" id="PS51384">
    <property type="entry name" value="FAD_FR"/>
    <property type="match status" value="1"/>
</dbReference>
<evidence type="ECO:0000259" key="17">
    <source>
        <dbReference type="PROSITE" id="PS51384"/>
    </source>
</evidence>
<feature type="region of interest" description="Disordered" evidence="15">
    <location>
        <begin position="1"/>
        <end position="33"/>
    </location>
</feature>
<evidence type="ECO:0000256" key="6">
    <source>
        <dbReference type="ARBA" id="ARBA00022714"/>
    </source>
</evidence>
<dbReference type="SUPFAM" id="SSF46458">
    <property type="entry name" value="Globin-like"/>
    <property type="match status" value="1"/>
</dbReference>
<sequence length="424" mass="46229">MMFRANPSVDDAFMPENPENEWQPSPEPMPAAERHGTDAVLSAHEIALIRASVTVVAPHVAELPAYFYGVLFSRYPHARDLFPPEMDVQHDRLVRALLLIVDLVDDPKHLVRFCSDLGRDHRKFGTQSAHYAAVGECLLATLAHFAGPAWTEDIATAWTRAYTAVAQAMDQAAAADAAERPAVWNAQIVHHRAYGPGLAEITVRTDQPYAYTGGQFVSMETPWWPKIWRYFSPANAPRPDGTITFHVRAVPGGRISNALVHQASVGDVVRLGLALGDMVLDPTSTRDVVCVAGGTGIAPIRALVEQAALDGVQRRMELFVGARTANELHGLDDLLHMSRQHRWLNVRAAVSDEDAPAGSSHLLRVLAESGPWRHHDAYLSGPGPMMTAAGRLLGRGGVPLERFYYDPFVQLDVPDPGATAGPGH</sequence>
<dbReference type="InterPro" id="IPR001433">
    <property type="entry name" value="OxRdtase_FAD/NAD-bd"/>
</dbReference>
<name>A0A561EIY6_9ACTN</name>
<keyword evidence="7" id="KW-0479">Metal-binding</keyword>
<evidence type="ECO:0000256" key="8">
    <source>
        <dbReference type="ARBA" id="ARBA00022857"/>
    </source>
</evidence>
<comment type="catalytic activity">
    <reaction evidence="12">
        <text>2 nitric oxide + NADH + 2 O2 = 2 nitrate + NAD(+) + H(+)</text>
        <dbReference type="Rhea" id="RHEA:19469"/>
        <dbReference type="ChEBI" id="CHEBI:15378"/>
        <dbReference type="ChEBI" id="CHEBI:15379"/>
        <dbReference type="ChEBI" id="CHEBI:16480"/>
        <dbReference type="ChEBI" id="CHEBI:17632"/>
        <dbReference type="ChEBI" id="CHEBI:57540"/>
        <dbReference type="ChEBI" id="CHEBI:57945"/>
        <dbReference type="EC" id="1.14.12.17"/>
    </reaction>
</comment>
<dbReference type="GO" id="GO:0046210">
    <property type="term" value="P:nitric oxide catabolic process"/>
    <property type="evidence" value="ECO:0007669"/>
    <property type="project" value="TreeGrafter"/>
</dbReference>
<comment type="caution">
    <text evidence="18">The sequence shown here is derived from an EMBL/GenBank/DDBJ whole genome shotgun (WGS) entry which is preliminary data.</text>
</comment>
<dbReference type="SUPFAM" id="SSF63380">
    <property type="entry name" value="Riboflavin synthase domain-like"/>
    <property type="match status" value="1"/>
</dbReference>
<evidence type="ECO:0000256" key="11">
    <source>
        <dbReference type="ARBA" id="ARBA00023027"/>
    </source>
</evidence>
<keyword evidence="14" id="KW-0813">Transport</keyword>
<dbReference type="GO" id="GO:0020037">
    <property type="term" value="F:heme binding"/>
    <property type="evidence" value="ECO:0007669"/>
    <property type="project" value="InterPro"/>
</dbReference>
<dbReference type="Proteomes" id="UP000318416">
    <property type="component" value="Unassembled WGS sequence"/>
</dbReference>
<dbReference type="InterPro" id="IPR012292">
    <property type="entry name" value="Globin/Proto"/>
</dbReference>
<dbReference type="Pfam" id="PF00042">
    <property type="entry name" value="Globin"/>
    <property type="match status" value="1"/>
</dbReference>
<dbReference type="SUPFAM" id="SSF52343">
    <property type="entry name" value="Ferredoxin reductase-like, C-terminal NADP-linked domain"/>
    <property type="match status" value="1"/>
</dbReference>
<evidence type="ECO:0000256" key="5">
    <source>
        <dbReference type="ARBA" id="ARBA00022621"/>
    </source>
</evidence>
<reference evidence="18 19" key="1">
    <citation type="submission" date="2019-06" db="EMBL/GenBank/DDBJ databases">
        <title>Sequencing the genomes of 1000 actinobacteria strains.</title>
        <authorList>
            <person name="Klenk H.-P."/>
        </authorList>
    </citation>
    <scope>NUCLEOTIDE SEQUENCE [LARGE SCALE GENOMIC DNA]</scope>
    <source>
        <strain evidence="18 19">DSM 41649</strain>
    </source>
</reference>
<dbReference type="Gene3D" id="3.40.50.80">
    <property type="entry name" value="Nucleotide-binding domain of ferredoxin-NADP reductase (FNR) module"/>
    <property type="match status" value="1"/>
</dbReference>
<evidence type="ECO:0000256" key="4">
    <source>
        <dbReference type="ARBA" id="ARBA00022617"/>
    </source>
</evidence>
<comment type="catalytic activity">
    <reaction evidence="13">
        <text>2 nitric oxide + NADPH + 2 O2 = 2 nitrate + NADP(+) + H(+)</text>
        <dbReference type="Rhea" id="RHEA:19465"/>
        <dbReference type="ChEBI" id="CHEBI:15378"/>
        <dbReference type="ChEBI" id="CHEBI:15379"/>
        <dbReference type="ChEBI" id="CHEBI:16480"/>
        <dbReference type="ChEBI" id="CHEBI:17632"/>
        <dbReference type="ChEBI" id="CHEBI:57783"/>
        <dbReference type="ChEBI" id="CHEBI:58349"/>
        <dbReference type="EC" id="1.14.12.17"/>
    </reaction>
</comment>
<dbReference type="Gene3D" id="1.10.490.10">
    <property type="entry name" value="Globins"/>
    <property type="match status" value="1"/>
</dbReference>
<evidence type="ECO:0000313" key="18">
    <source>
        <dbReference type="EMBL" id="TWE15579.1"/>
    </source>
</evidence>
<dbReference type="PANTHER" id="PTHR43396">
    <property type="entry name" value="FLAVOHEMOPROTEIN"/>
    <property type="match status" value="1"/>
</dbReference>
<dbReference type="Gene3D" id="2.40.30.10">
    <property type="entry name" value="Translation factors"/>
    <property type="match status" value="1"/>
</dbReference>
<dbReference type="EMBL" id="VIVR01000001">
    <property type="protein sequence ID" value="TWE15579.1"/>
    <property type="molecule type" value="Genomic_DNA"/>
</dbReference>
<dbReference type="InterPro" id="IPR000971">
    <property type="entry name" value="Globin"/>
</dbReference>
<dbReference type="CDD" id="cd06187">
    <property type="entry name" value="O2ase_reductase_like"/>
    <property type="match status" value="1"/>
</dbReference>
<protein>
    <recommendedName>
        <fullName evidence="3">nitric oxide dioxygenase</fullName>
        <ecNumber evidence="3">1.14.12.17</ecNumber>
    </recommendedName>
</protein>
<dbReference type="GO" id="GO:0046872">
    <property type="term" value="F:metal ion binding"/>
    <property type="evidence" value="ECO:0007669"/>
    <property type="project" value="UniProtKB-KW"/>
</dbReference>
<feature type="domain" description="Globin" evidence="16">
    <location>
        <begin position="40"/>
        <end position="174"/>
    </location>
</feature>
<evidence type="ECO:0000256" key="9">
    <source>
        <dbReference type="ARBA" id="ARBA00023004"/>
    </source>
</evidence>
<dbReference type="InterPro" id="IPR017938">
    <property type="entry name" value="Riboflavin_synthase-like_b-brl"/>
</dbReference>
<evidence type="ECO:0000313" key="19">
    <source>
        <dbReference type="Proteomes" id="UP000318416"/>
    </source>
</evidence>
<accession>A0A561EIY6</accession>
<dbReference type="GO" id="GO:0005344">
    <property type="term" value="F:oxygen carrier activity"/>
    <property type="evidence" value="ECO:0007669"/>
    <property type="project" value="UniProtKB-KW"/>
</dbReference>
<dbReference type="PROSITE" id="PS01033">
    <property type="entry name" value="GLOBIN"/>
    <property type="match status" value="1"/>
</dbReference>
<evidence type="ECO:0000256" key="15">
    <source>
        <dbReference type="SAM" id="MobiDB-lite"/>
    </source>
</evidence>
<dbReference type="PANTHER" id="PTHR43396:SF3">
    <property type="entry name" value="FLAVOHEMOPROTEIN"/>
    <property type="match status" value="1"/>
</dbReference>
<dbReference type="GO" id="GO:0019825">
    <property type="term" value="F:oxygen binding"/>
    <property type="evidence" value="ECO:0007669"/>
    <property type="project" value="InterPro"/>
</dbReference>
<dbReference type="InterPro" id="IPR008333">
    <property type="entry name" value="Cbr1-like_FAD-bd_dom"/>
</dbReference>
<dbReference type="GO" id="GO:0051537">
    <property type="term" value="F:2 iron, 2 sulfur cluster binding"/>
    <property type="evidence" value="ECO:0007669"/>
    <property type="project" value="UniProtKB-KW"/>
</dbReference>
<evidence type="ECO:0000256" key="7">
    <source>
        <dbReference type="ARBA" id="ARBA00022723"/>
    </source>
</evidence>
<evidence type="ECO:0000256" key="1">
    <source>
        <dbReference type="ARBA" id="ARBA00001970"/>
    </source>
</evidence>
<dbReference type="GO" id="GO:0071949">
    <property type="term" value="F:FAD binding"/>
    <property type="evidence" value="ECO:0007669"/>
    <property type="project" value="TreeGrafter"/>
</dbReference>
<organism evidence="18 19">
    <name type="scientific">Kitasatospora atroaurantiaca</name>
    <dbReference type="NCBI Taxonomy" id="285545"/>
    <lineage>
        <taxon>Bacteria</taxon>
        <taxon>Bacillati</taxon>
        <taxon>Actinomycetota</taxon>
        <taxon>Actinomycetes</taxon>
        <taxon>Kitasatosporales</taxon>
        <taxon>Streptomycetaceae</taxon>
        <taxon>Kitasatospora</taxon>
    </lineage>
</organism>
<dbReference type="GO" id="GO:0008941">
    <property type="term" value="F:nitric oxide dioxygenase NAD(P)H activity"/>
    <property type="evidence" value="ECO:0007669"/>
    <property type="project" value="UniProtKB-EC"/>
</dbReference>
<keyword evidence="10" id="KW-0411">Iron-sulfur</keyword>
<dbReference type="AlphaFoldDB" id="A0A561EIY6"/>
<dbReference type="EC" id="1.14.12.17" evidence="3"/>
<dbReference type="PRINTS" id="PR00410">
    <property type="entry name" value="PHEHYDRXLASE"/>
</dbReference>
<comment type="similarity">
    <text evidence="2">In the C-terminal section; belongs to the flavoprotein pyridine nucleotide cytochrome reductase family.</text>
</comment>
<evidence type="ECO:0000259" key="16">
    <source>
        <dbReference type="PROSITE" id="PS01033"/>
    </source>
</evidence>
<evidence type="ECO:0000256" key="2">
    <source>
        <dbReference type="ARBA" id="ARBA00006401"/>
    </source>
</evidence>
<keyword evidence="11" id="KW-0520">NAD</keyword>
<dbReference type="Pfam" id="PF00970">
    <property type="entry name" value="FAD_binding_6"/>
    <property type="match status" value="1"/>
</dbReference>
<keyword evidence="4 14" id="KW-0349">Heme</keyword>
<proteinExistence type="inferred from homology"/>
<evidence type="ECO:0000256" key="10">
    <source>
        <dbReference type="ARBA" id="ARBA00023014"/>
    </source>
</evidence>
<dbReference type="Pfam" id="PF00175">
    <property type="entry name" value="NAD_binding_1"/>
    <property type="match status" value="1"/>
</dbReference>